<feature type="region of interest" description="Disordered" evidence="1">
    <location>
        <begin position="29"/>
        <end position="56"/>
    </location>
</feature>
<reference evidence="3" key="1">
    <citation type="journal article" date="2014" name="Front. Microbiol.">
        <title>High frequency of phylogenetically diverse reductive dehalogenase-homologous genes in deep subseafloor sedimentary metagenomes.</title>
        <authorList>
            <person name="Kawai M."/>
            <person name="Futagami T."/>
            <person name="Toyoda A."/>
            <person name="Takaki Y."/>
            <person name="Nishi S."/>
            <person name="Hori S."/>
            <person name="Arai W."/>
            <person name="Tsubouchi T."/>
            <person name="Morono Y."/>
            <person name="Uchiyama I."/>
            <person name="Ito T."/>
            <person name="Fujiyama A."/>
            <person name="Inagaki F."/>
            <person name="Takami H."/>
        </authorList>
    </citation>
    <scope>NUCLEOTIDE SEQUENCE</scope>
    <source>
        <strain evidence="3">Expedition CK06-06</strain>
    </source>
</reference>
<evidence type="ECO:0000256" key="1">
    <source>
        <dbReference type="SAM" id="MobiDB-lite"/>
    </source>
</evidence>
<dbReference type="Pfam" id="PF13683">
    <property type="entry name" value="rve_3"/>
    <property type="match status" value="1"/>
</dbReference>
<feature type="domain" description="Integrase catalytic" evidence="2">
    <location>
        <begin position="3"/>
        <end position="25"/>
    </location>
</feature>
<sequence length="56" mass="6215">MVLIEEWRKEYNQVRPHSALDYRAPAPETIAVDSNSTSGTINGGRSREAGRQGQVD</sequence>
<comment type="caution">
    <text evidence="3">The sequence shown here is derived from an EMBL/GenBank/DDBJ whole genome shotgun (WGS) entry which is preliminary data.</text>
</comment>
<evidence type="ECO:0000259" key="2">
    <source>
        <dbReference type="Pfam" id="PF13683"/>
    </source>
</evidence>
<protein>
    <recommendedName>
        <fullName evidence="2">Integrase catalytic domain-containing protein</fullName>
    </recommendedName>
</protein>
<gene>
    <name evidence="3" type="ORF">S06H3_23732</name>
</gene>
<dbReference type="EMBL" id="BARV01012973">
    <property type="protein sequence ID" value="GAI10128.1"/>
    <property type="molecule type" value="Genomic_DNA"/>
</dbReference>
<organism evidence="3">
    <name type="scientific">marine sediment metagenome</name>
    <dbReference type="NCBI Taxonomy" id="412755"/>
    <lineage>
        <taxon>unclassified sequences</taxon>
        <taxon>metagenomes</taxon>
        <taxon>ecological metagenomes</taxon>
    </lineage>
</organism>
<dbReference type="AlphaFoldDB" id="X1KTV5"/>
<evidence type="ECO:0000313" key="3">
    <source>
        <dbReference type="EMBL" id="GAI10128.1"/>
    </source>
</evidence>
<name>X1KTV5_9ZZZZ</name>
<proteinExistence type="predicted"/>
<accession>X1KTV5</accession>
<dbReference type="InterPro" id="IPR001584">
    <property type="entry name" value="Integrase_cat-core"/>
</dbReference>
<dbReference type="GO" id="GO:0015074">
    <property type="term" value="P:DNA integration"/>
    <property type="evidence" value="ECO:0007669"/>
    <property type="project" value="InterPro"/>
</dbReference>